<reference evidence="2 3" key="1">
    <citation type="submission" date="2016-02" db="EMBL/GenBank/DDBJ databases">
        <title>Genome sequence of Tissierella creatinophila DSM 6911.</title>
        <authorList>
            <person name="Poehlein A."/>
            <person name="Daniel R."/>
        </authorList>
    </citation>
    <scope>NUCLEOTIDE SEQUENCE [LARGE SCALE GENOMIC DNA]</scope>
    <source>
        <strain evidence="2 3">DSM 6911</strain>
    </source>
</reference>
<dbReference type="Pfam" id="PF20612">
    <property type="entry name" value="SHOCT_2"/>
    <property type="match status" value="1"/>
</dbReference>
<gene>
    <name evidence="2" type="ORF">TICRE_20830</name>
</gene>
<evidence type="ECO:0000259" key="1">
    <source>
        <dbReference type="Pfam" id="PF20612"/>
    </source>
</evidence>
<keyword evidence="3" id="KW-1185">Reference proteome</keyword>
<dbReference type="InterPro" id="IPR046749">
    <property type="entry name" value="SHOCT_2"/>
</dbReference>
<proteinExistence type="predicted"/>
<feature type="domain" description="SHOCT-like" evidence="1">
    <location>
        <begin position="1"/>
        <end position="52"/>
    </location>
</feature>
<sequence>MTKEQTLNEIEYKMSLKLLNILLNRGIINEEEFAKIDELNHQSFSPELSEVYV</sequence>
<comment type="caution">
    <text evidence="2">The sequence shown here is derived from an EMBL/GenBank/DDBJ whole genome shotgun (WGS) entry which is preliminary data.</text>
</comment>
<protein>
    <recommendedName>
        <fullName evidence="1">SHOCT-like domain-containing protein</fullName>
    </recommendedName>
</protein>
<evidence type="ECO:0000313" key="3">
    <source>
        <dbReference type="Proteomes" id="UP000186112"/>
    </source>
</evidence>
<organism evidence="2 3">
    <name type="scientific">Tissierella creatinophila DSM 6911</name>
    <dbReference type="NCBI Taxonomy" id="1123403"/>
    <lineage>
        <taxon>Bacteria</taxon>
        <taxon>Bacillati</taxon>
        <taxon>Bacillota</taxon>
        <taxon>Tissierellia</taxon>
        <taxon>Tissierellales</taxon>
        <taxon>Tissierellaceae</taxon>
        <taxon>Tissierella</taxon>
    </lineage>
</organism>
<dbReference type="EMBL" id="LTDM01000053">
    <property type="protein sequence ID" value="OLS01941.1"/>
    <property type="molecule type" value="Genomic_DNA"/>
</dbReference>
<evidence type="ECO:0000313" key="2">
    <source>
        <dbReference type="EMBL" id="OLS01941.1"/>
    </source>
</evidence>
<dbReference type="AlphaFoldDB" id="A0A1U7M3S1"/>
<dbReference type="Proteomes" id="UP000186112">
    <property type="component" value="Unassembled WGS sequence"/>
</dbReference>
<accession>A0A1U7M3S1</accession>
<dbReference type="RefSeq" id="WP_198927546.1">
    <property type="nucleotide sequence ID" value="NZ_LTDM01000053.1"/>
</dbReference>
<name>A0A1U7M3S1_TISCR</name>